<evidence type="ECO:0000313" key="2">
    <source>
        <dbReference type="EMBL" id="NEN80365.1"/>
    </source>
</evidence>
<dbReference type="SUPFAM" id="SSF50800">
    <property type="entry name" value="PK beta-barrel domain-like"/>
    <property type="match status" value="1"/>
</dbReference>
<dbReference type="InterPro" id="IPR052716">
    <property type="entry name" value="MOSC_domain"/>
</dbReference>
<sequence length="151" mass="16194">MPIVVALHVAPAHRSPMVPVDEVEAVAGRGLVGDRFFGARHRHVTVQTADDLASAARRLGRDVPAPRTRRNVTLDHGPLPTAPGSRLRLAGLDLEVVRVAAPCRIMDDELGPGGKIALIRRGGVVCRLLDSGVVRLGDPCDLEPPNEDRLF</sequence>
<dbReference type="InterPro" id="IPR005302">
    <property type="entry name" value="MoCF_Sase_C"/>
</dbReference>
<name>A0A6P0HTS1_9ACTN</name>
<dbReference type="Gene3D" id="2.40.33.20">
    <property type="entry name" value="PK beta-barrel domain-like"/>
    <property type="match status" value="1"/>
</dbReference>
<dbReference type="RefSeq" id="WP_163774169.1">
    <property type="nucleotide sequence ID" value="NZ_JAAGXA010000019.1"/>
</dbReference>
<dbReference type="GO" id="GO:0030151">
    <property type="term" value="F:molybdenum ion binding"/>
    <property type="evidence" value="ECO:0007669"/>
    <property type="project" value="InterPro"/>
</dbReference>
<dbReference type="InterPro" id="IPR011037">
    <property type="entry name" value="Pyrv_Knase-like_insert_dom_sf"/>
</dbReference>
<evidence type="ECO:0000313" key="3">
    <source>
        <dbReference type="Proteomes" id="UP000468687"/>
    </source>
</evidence>
<protein>
    <submittedName>
        <fullName evidence="2">Sulfurase</fullName>
    </submittedName>
</protein>
<proteinExistence type="predicted"/>
<feature type="domain" description="MOSC" evidence="1">
    <location>
        <begin position="18"/>
        <end position="143"/>
    </location>
</feature>
<dbReference type="GO" id="GO:0003824">
    <property type="term" value="F:catalytic activity"/>
    <property type="evidence" value="ECO:0007669"/>
    <property type="project" value="InterPro"/>
</dbReference>
<accession>A0A6P0HTS1</accession>
<comment type="caution">
    <text evidence="2">The sequence shown here is derived from an EMBL/GenBank/DDBJ whole genome shotgun (WGS) entry which is preliminary data.</text>
</comment>
<organism evidence="2 3">
    <name type="scientific">Nocardioides zeae</name>
    <dbReference type="NCBI Taxonomy" id="1457234"/>
    <lineage>
        <taxon>Bacteria</taxon>
        <taxon>Bacillati</taxon>
        <taxon>Actinomycetota</taxon>
        <taxon>Actinomycetes</taxon>
        <taxon>Propionibacteriales</taxon>
        <taxon>Nocardioidaceae</taxon>
        <taxon>Nocardioides</taxon>
    </lineage>
</organism>
<dbReference type="Proteomes" id="UP000468687">
    <property type="component" value="Unassembled WGS sequence"/>
</dbReference>
<dbReference type="PANTHER" id="PTHR36930">
    <property type="entry name" value="METAL-SULFUR CLUSTER BIOSYNTHESIS PROTEINS YUAD-RELATED"/>
    <property type="match status" value="1"/>
</dbReference>
<dbReference type="PROSITE" id="PS51340">
    <property type="entry name" value="MOSC"/>
    <property type="match status" value="1"/>
</dbReference>
<dbReference type="GO" id="GO:0030170">
    <property type="term" value="F:pyridoxal phosphate binding"/>
    <property type="evidence" value="ECO:0007669"/>
    <property type="project" value="InterPro"/>
</dbReference>
<keyword evidence="3" id="KW-1185">Reference proteome</keyword>
<reference evidence="2 3" key="1">
    <citation type="journal article" date="2014" name="Int. J. Syst. Evol. Microbiol.">
        <title>Nocardioides zeae sp. nov., isolated from the stem of Zea mays.</title>
        <authorList>
            <person name="Glaeser S.P."/>
            <person name="McInroy J.A."/>
            <person name="Busse H.J."/>
            <person name="Kampfer P."/>
        </authorList>
    </citation>
    <scope>NUCLEOTIDE SEQUENCE [LARGE SCALE GENOMIC DNA]</scope>
    <source>
        <strain evidence="2 3">JCM 30728</strain>
    </source>
</reference>
<evidence type="ECO:0000259" key="1">
    <source>
        <dbReference type="PROSITE" id="PS51340"/>
    </source>
</evidence>
<dbReference type="AlphaFoldDB" id="A0A6P0HTS1"/>
<dbReference type="EMBL" id="JAAGXA010000019">
    <property type="protein sequence ID" value="NEN80365.1"/>
    <property type="molecule type" value="Genomic_DNA"/>
</dbReference>
<dbReference type="PANTHER" id="PTHR36930:SF1">
    <property type="entry name" value="MOSC DOMAIN-CONTAINING PROTEIN"/>
    <property type="match status" value="1"/>
</dbReference>
<gene>
    <name evidence="2" type="ORF">G3T38_19085</name>
</gene>
<dbReference type="Pfam" id="PF03473">
    <property type="entry name" value="MOSC"/>
    <property type="match status" value="1"/>
</dbReference>